<name>A0AAD3M1S8_LATJO</name>
<dbReference type="AlphaFoldDB" id="A0AAD3M1S8"/>
<organism evidence="2 3">
    <name type="scientific">Lates japonicus</name>
    <name type="common">Japanese lates</name>
    <dbReference type="NCBI Taxonomy" id="270547"/>
    <lineage>
        <taxon>Eukaryota</taxon>
        <taxon>Metazoa</taxon>
        <taxon>Chordata</taxon>
        <taxon>Craniata</taxon>
        <taxon>Vertebrata</taxon>
        <taxon>Euteleostomi</taxon>
        <taxon>Actinopterygii</taxon>
        <taxon>Neopterygii</taxon>
        <taxon>Teleostei</taxon>
        <taxon>Neoteleostei</taxon>
        <taxon>Acanthomorphata</taxon>
        <taxon>Carangaria</taxon>
        <taxon>Carangaria incertae sedis</taxon>
        <taxon>Centropomidae</taxon>
        <taxon>Lates</taxon>
    </lineage>
</organism>
<comment type="caution">
    <text evidence="2">The sequence shown here is derived from an EMBL/GenBank/DDBJ whole genome shotgun (WGS) entry which is preliminary data.</text>
</comment>
<feature type="region of interest" description="Disordered" evidence="1">
    <location>
        <begin position="1"/>
        <end position="31"/>
    </location>
</feature>
<keyword evidence="3" id="KW-1185">Reference proteome</keyword>
<keyword evidence="2" id="KW-0675">Receptor</keyword>
<accession>A0AAD3M1S8</accession>
<evidence type="ECO:0000256" key="1">
    <source>
        <dbReference type="SAM" id="MobiDB-lite"/>
    </source>
</evidence>
<dbReference type="Proteomes" id="UP001279410">
    <property type="component" value="Unassembled WGS sequence"/>
</dbReference>
<evidence type="ECO:0000313" key="2">
    <source>
        <dbReference type="EMBL" id="GLD45966.1"/>
    </source>
</evidence>
<dbReference type="EMBL" id="BRZM01000001">
    <property type="protein sequence ID" value="GLD45966.1"/>
    <property type="molecule type" value="Genomic_DNA"/>
</dbReference>
<reference evidence="2" key="1">
    <citation type="submission" date="2022-08" db="EMBL/GenBank/DDBJ databases">
        <title>Genome sequencing of akame (Lates japonicus).</title>
        <authorList>
            <person name="Hashiguchi Y."/>
            <person name="Takahashi H."/>
        </authorList>
    </citation>
    <scope>NUCLEOTIDE SEQUENCE</scope>
    <source>
        <strain evidence="2">Kochi</strain>
    </source>
</reference>
<gene>
    <name evidence="2" type="ORF">AKAME5_000040200</name>
</gene>
<proteinExistence type="predicted"/>
<sequence>MAASLKTGARTTLREDLQAEEGCSGSSGSGRPVPLLLAAMATFHLYSAWCLPLPPQLAQLEDVVTWIGYFCFTSNPFFLACLDQPD</sequence>
<protein>
    <submittedName>
        <fullName evidence="2">G-protein coupled receptor 61</fullName>
    </submittedName>
</protein>
<evidence type="ECO:0000313" key="3">
    <source>
        <dbReference type="Proteomes" id="UP001279410"/>
    </source>
</evidence>